<dbReference type="OrthoDB" id="9806350at2"/>
<feature type="domain" description="Endoribonuclease L-PSP/chorismate mutase-like" evidence="1">
    <location>
        <begin position="8"/>
        <end position="148"/>
    </location>
</feature>
<dbReference type="CDD" id="cd02199">
    <property type="entry name" value="YjgF_YER057c_UK114_like_1"/>
    <property type="match status" value="1"/>
</dbReference>
<dbReference type="Proteomes" id="UP000317178">
    <property type="component" value="Chromosome"/>
</dbReference>
<dbReference type="SUPFAM" id="SSF55298">
    <property type="entry name" value="YjgF-like"/>
    <property type="match status" value="1"/>
</dbReference>
<dbReference type="PANTHER" id="PTHR43760">
    <property type="entry name" value="ENDORIBONUCLEASE-RELATED"/>
    <property type="match status" value="1"/>
</dbReference>
<organism evidence="2 3">
    <name type="scientific">Polystyrenella longa</name>
    <dbReference type="NCBI Taxonomy" id="2528007"/>
    <lineage>
        <taxon>Bacteria</taxon>
        <taxon>Pseudomonadati</taxon>
        <taxon>Planctomycetota</taxon>
        <taxon>Planctomycetia</taxon>
        <taxon>Planctomycetales</taxon>
        <taxon>Planctomycetaceae</taxon>
        <taxon>Polystyrenella</taxon>
    </lineage>
</organism>
<dbReference type="KEGG" id="plon:Pla110_19310"/>
<dbReference type="Gene3D" id="3.30.1330.40">
    <property type="entry name" value="RutC-like"/>
    <property type="match status" value="1"/>
</dbReference>
<dbReference type="EMBL" id="CP036281">
    <property type="protein sequence ID" value="QDU80207.1"/>
    <property type="molecule type" value="Genomic_DNA"/>
</dbReference>
<dbReference type="AlphaFoldDB" id="A0A518CLW4"/>
<dbReference type="PANTHER" id="PTHR43760:SF1">
    <property type="entry name" value="ENDORIBONUCLEASE L-PSP_CHORISMATE MUTASE-LIKE DOMAIN-CONTAINING PROTEIN"/>
    <property type="match status" value="1"/>
</dbReference>
<dbReference type="InterPro" id="IPR013813">
    <property type="entry name" value="Endoribo_LPSP/chorism_mut-like"/>
</dbReference>
<name>A0A518CLW4_9PLAN</name>
<protein>
    <submittedName>
        <fullName evidence="2">Putative endoribonuclease L-PSP</fullName>
    </submittedName>
</protein>
<sequence>MGRIEDKMTELNIELPTPPPAVGYYVPALKTGNLVMTSGQLPFIGKELPFKGKLGNEIHDQEGQYAARLATLNALAQIKACIGDLDLIKQVVRVEGFIQSADKFNDQALVLNSASELLVKIFGDAGKHTRIAVGVSELPLDSPVEISVWVEV</sequence>
<dbReference type="Pfam" id="PF14588">
    <property type="entry name" value="YjgF_endoribonc"/>
    <property type="match status" value="1"/>
</dbReference>
<evidence type="ECO:0000259" key="1">
    <source>
        <dbReference type="Pfam" id="PF14588"/>
    </source>
</evidence>
<gene>
    <name evidence="2" type="ORF">Pla110_19310</name>
</gene>
<evidence type="ECO:0000313" key="3">
    <source>
        <dbReference type="Proteomes" id="UP000317178"/>
    </source>
</evidence>
<accession>A0A518CLW4</accession>
<reference evidence="2 3" key="1">
    <citation type="submission" date="2019-02" db="EMBL/GenBank/DDBJ databases">
        <title>Deep-cultivation of Planctomycetes and their phenomic and genomic characterization uncovers novel biology.</title>
        <authorList>
            <person name="Wiegand S."/>
            <person name="Jogler M."/>
            <person name="Boedeker C."/>
            <person name="Pinto D."/>
            <person name="Vollmers J."/>
            <person name="Rivas-Marin E."/>
            <person name="Kohn T."/>
            <person name="Peeters S.H."/>
            <person name="Heuer A."/>
            <person name="Rast P."/>
            <person name="Oberbeckmann S."/>
            <person name="Bunk B."/>
            <person name="Jeske O."/>
            <person name="Meyerdierks A."/>
            <person name="Storesund J.E."/>
            <person name="Kallscheuer N."/>
            <person name="Luecker S."/>
            <person name="Lage O.M."/>
            <person name="Pohl T."/>
            <person name="Merkel B.J."/>
            <person name="Hornburger P."/>
            <person name="Mueller R.-W."/>
            <person name="Bruemmer F."/>
            <person name="Labrenz M."/>
            <person name="Spormann A.M."/>
            <person name="Op den Camp H."/>
            <person name="Overmann J."/>
            <person name="Amann R."/>
            <person name="Jetten M.S.M."/>
            <person name="Mascher T."/>
            <person name="Medema M.H."/>
            <person name="Devos D.P."/>
            <person name="Kaster A.-K."/>
            <person name="Ovreas L."/>
            <person name="Rohde M."/>
            <person name="Galperin M.Y."/>
            <person name="Jogler C."/>
        </authorList>
    </citation>
    <scope>NUCLEOTIDE SEQUENCE [LARGE SCALE GENOMIC DNA]</scope>
    <source>
        <strain evidence="2 3">Pla110</strain>
    </source>
</reference>
<dbReference type="InterPro" id="IPR035959">
    <property type="entry name" value="RutC-like_sf"/>
</dbReference>
<keyword evidence="3" id="KW-1185">Reference proteome</keyword>
<dbReference type="RefSeq" id="WP_144995413.1">
    <property type="nucleotide sequence ID" value="NZ_CP036281.1"/>
</dbReference>
<evidence type="ECO:0000313" key="2">
    <source>
        <dbReference type="EMBL" id="QDU80207.1"/>
    </source>
</evidence>
<proteinExistence type="predicted"/>